<keyword evidence="5" id="KW-1185">Reference proteome</keyword>
<dbReference type="Pfam" id="PF01991">
    <property type="entry name" value="vATP-synt_E"/>
    <property type="match status" value="1"/>
</dbReference>
<gene>
    <name evidence="4" type="ORF">PBV87_20715</name>
</gene>
<accession>A0AA42DRS3</accession>
<dbReference type="InterPro" id="IPR002842">
    <property type="entry name" value="ATPase_V1_Esu"/>
</dbReference>
<name>A0AA42DRS3_9FIRM</name>
<evidence type="ECO:0000256" key="1">
    <source>
        <dbReference type="ARBA" id="ARBA00005901"/>
    </source>
</evidence>
<protein>
    <submittedName>
        <fullName evidence="4">V-type ATP synthase subunit E</fullName>
    </submittedName>
</protein>
<dbReference type="RefSeq" id="WP_271013592.1">
    <property type="nucleotide sequence ID" value="NZ_JAQIFT010000068.1"/>
</dbReference>
<dbReference type="SUPFAM" id="SSF160527">
    <property type="entry name" value="V-type ATPase subunit E-like"/>
    <property type="match status" value="1"/>
</dbReference>
<evidence type="ECO:0000256" key="3">
    <source>
        <dbReference type="ARBA" id="ARBA00023065"/>
    </source>
</evidence>
<organism evidence="4 5">
    <name type="scientific">Holtiella tumoricola</name>
    <dbReference type="NCBI Taxonomy" id="3018743"/>
    <lineage>
        <taxon>Bacteria</taxon>
        <taxon>Bacillati</taxon>
        <taxon>Bacillota</taxon>
        <taxon>Clostridia</taxon>
        <taxon>Lachnospirales</taxon>
        <taxon>Cellulosilyticaceae</taxon>
        <taxon>Holtiella</taxon>
    </lineage>
</organism>
<evidence type="ECO:0000256" key="2">
    <source>
        <dbReference type="ARBA" id="ARBA00022448"/>
    </source>
</evidence>
<keyword evidence="2" id="KW-0813">Transport</keyword>
<reference evidence="4" key="1">
    <citation type="journal article" date="2023" name="Int. J. Syst. Evol. Microbiol.">
        <title>&lt;i&gt;Holtiella tumoricola&lt;/i&gt; gen. nov. sp. nov., isolated from a human clinical sample.</title>
        <authorList>
            <person name="Allen-Vercoe E."/>
            <person name="Daigneault M.C."/>
            <person name="Vancuren S.J."/>
            <person name="Cochrane K."/>
            <person name="O'Neal L.L."/>
            <person name="Sankaranarayanan K."/>
            <person name="Lawson P.A."/>
        </authorList>
    </citation>
    <scope>NUCLEOTIDE SEQUENCE</scope>
    <source>
        <strain evidence="4">CC70A</strain>
    </source>
</reference>
<keyword evidence="3" id="KW-0406">Ion transport</keyword>
<dbReference type="EMBL" id="JAQIFT010000068">
    <property type="protein sequence ID" value="MDA3733900.1"/>
    <property type="molecule type" value="Genomic_DNA"/>
</dbReference>
<sequence>MVTIEQKLSLFSKLLQQDIKAEIGEKIEGMEKEYAQIMSEHKRKVDKDADDIIENARKKGEIKRLELMSKAKMQTKKQTMLTKEKYIGVFMEHLKARVVAFKATPEYKKFLENSMSKLDDLRSYDTDFVLYMTKEDQAQYGEYVLTQLEATGISRDKFTPAVKEDSMIGGIILDSPLKNLRIDLSIATLIDDHRDEIVEMLFQAIGEVGGLDE</sequence>
<comment type="similarity">
    <text evidence="1">Belongs to the V-ATPase E subunit family.</text>
</comment>
<evidence type="ECO:0000313" key="4">
    <source>
        <dbReference type="EMBL" id="MDA3733900.1"/>
    </source>
</evidence>
<dbReference type="GO" id="GO:0046961">
    <property type="term" value="F:proton-transporting ATPase activity, rotational mechanism"/>
    <property type="evidence" value="ECO:0007669"/>
    <property type="project" value="InterPro"/>
</dbReference>
<proteinExistence type="inferred from homology"/>
<evidence type="ECO:0000313" key="5">
    <source>
        <dbReference type="Proteomes" id="UP001169242"/>
    </source>
</evidence>
<dbReference type="AlphaFoldDB" id="A0AA42DRS3"/>
<dbReference type="GO" id="GO:0033178">
    <property type="term" value="C:proton-transporting two-sector ATPase complex, catalytic domain"/>
    <property type="evidence" value="ECO:0007669"/>
    <property type="project" value="InterPro"/>
</dbReference>
<comment type="caution">
    <text evidence="4">The sequence shown here is derived from an EMBL/GenBank/DDBJ whole genome shotgun (WGS) entry which is preliminary data.</text>
</comment>
<dbReference type="Proteomes" id="UP001169242">
    <property type="component" value="Unassembled WGS sequence"/>
</dbReference>